<dbReference type="Proteomes" id="UP000704712">
    <property type="component" value="Unassembled WGS sequence"/>
</dbReference>
<dbReference type="AlphaFoldDB" id="A0A8S9TR43"/>
<proteinExistence type="predicted"/>
<accession>A0A8S9TR43</accession>
<evidence type="ECO:0000313" key="2">
    <source>
        <dbReference type="Proteomes" id="UP000704712"/>
    </source>
</evidence>
<comment type="caution">
    <text evidence="1">The sequence shown here is derived from an EMBL/GenBank/DDBJ whole genome shotgun (WGS) entry which is preliminary data.</text>
</comment>
<evidence type="ECO:0000313" key="1">
    <source>
        <dbReference type="EMBL" id="KAF4131091.1"/>
    </source>
</evidence>
<protein>
    <submittedName>
        <fullName evidence="1">Uncharacterized protein</fullName>
    </submittedName>
</protein>
<dbReference type="EMBL" id="JAACNO010002749">
    <property type="protein sequence ID" value="KAF4131091.1"/>
    <property type="molecule type" value="Genomic_DNA"/>
</dbReference>
<name>A0A8S9TR43_PHYIN</name>
<sequence length="120" mass="12802">MIGLSLINAISQVHFIWTKQQKNLHHSDSSEYNGASVCRVMWSKMTCSAFNSCCAAVASPQACNTTSTVVTTCQELFDSVFTYQNECDGGISSANTILITAAVIIADVLAAVAVFSRLNG</sequence>
<organism evidence="1 2">
    <name type="scientific">Phytophthora infestans</name>
    <name type="common">Potato late blight agent</name>
    <name type="synonym">Botrytis infestans</name>
    <dbReference type="NCBI Taxonomy" id="4787"/>
    <lineage>
        <taxon>Eukaryota</taxon>
        <taxon>Sar</taxon>
        <taxon>Stramenopiles</taxon>
        <taxon>Oomycota</taxon>
        <taxon>Peronosporomycetes</taxon>
        <taxon>Peronosporales</taxon>
        <taxon>Peronosporaceae</taxon>
        <taxon>Phytophthora</taxon>
    </lineage>
</organism>
<gene>
    <name evidence="1" type="ORF">GN958_ATG19726</name>
</gene>
<reference evidence="1" key="1">
    <citation type="submission" date="2020-03" db="EMBL/GenBank/DDBJ databases">
        <title>Hybrid Assembly of Korean Phytophthora infestans isolates.</title>
        <authorList>
            <person name="Prokchorchik M."/>
            <person name="Lee Y."/>
            <person name="Seo J."/>
            <person name="Cho J.-H."/>
            <person name="Park Y.-E."/>
            <person name="Jang D.-C."/>
            <person name="Im J.-S."/>
            <person name="Choi J.-G."/>
            <person name="Park H.-J."/>
            <person name="Lee G.-B."/>
            <person name="Lee Y.-G."/>
            <person name="Hong S.-Y."/>
            <person name="Cho K."/>
            <person name="Sohn K.H."/>
        </authorList>
    </citation>
    <scope>NUCLEOTIDE SEQUENCE</scope>
    <source>
        <strain evidence="1">KR_2_A2</strain>
    </source>
</reference>